<dbReference type="STRING" id="1343739.PAP_08415"/>
<dbReference type="KEGG" id="ppac:PAP_08415"/>
<protein>
    <recommendedName>
        <fullName evidence="4">CRISPR-associated endoribonuclease</fullName>
    </recommendedName>
</protein>
<evidence type="ECO:0000256" key="1">
    <source>
        <dbReference type="ARBA" id="ARBA00005937"/>
    </source>
</evidence>
<dbReference type="Pfam" id="PF01881">
    <property type="entry name" value="Cas_Cas6_C"/>
    <property type="match status" value="1"/>
</dbReference>
<dbReference type="PANTHER" id="PTHR36984:SF1">
    <property type="entry name" value="CRISPR-ASSOCIATED ENDORIBONUCLEASE CAS6 1"/>
    <property type="match status" value="1"/>
</dbReference>
<keyword evidence="3" id="KW-0051">Antiviral defense</keyword>
<dbReference type="GO" id="GO:0016788">
    <property type="term" value="F:hydrolase activity, acting on ester bonds"/>
    <property type="evidence" value="ECO:0007669"/>
    <property type="project" value="InterPro"/>
</dbReference>
<dbReference type="Pfam" id="PF21350">
    <property type="entry name" value="Cas6_I-A"/>
    <property type="match status" value="1"/>
</dbReference>
<keyword evidence="2" id="KW-0694">RNA-binding</keyword>
<dbReference type="eggNOG" id="arCOG04342">
    <property type="taxonomic scope" value="Archaea"/>
</dbReference>
<dbReference type="Proteomes" id="UP000027981">
    <property type="component" value="Chromosome"/>
</dbReference>
<comment type="similarity">
    <text evidence="1 4">Belongs to the CRISPR-associated protein Cas6/Cse3/CasE family.</text>
</comment>
<dbReference type="AlphaFoldDB" id="A0A075LUL8"/>
<reference evidence="6 7" key="2">
    <citation type="journal article" date="2015" name="Genome Announc.">
        <title>Complete Genome Sequence of Hyperthermophilic Piezophilic Archaeon Palaeococcus pacificus DY20341T, Isolated from Deep-Sea Hydrothermal Sediments.</title>
        <authorList>
            <person name="Zeng X."/>
            <person name="Jebbar M."/>
            <person name="Shao Z."/>
        </authorList>
    </citation>
    <scope>NUCLEOTIDE SEQUENCE [LARGE SCALE GENOMIC DNA]</scope>
    <source>
        <strain evidence="6 7">DY20341</strain>
    </source>
</reference>
<sequence length="256" mass="30084">MRIEIKFRPENKGTILPFNYNYDVYSQLINKIELASPEMAEITKTTPSDYFTFSRIMVRSRELIPDKGIKILSDDVCLYVSSFMPEVIKSIVEGFMDNPILTIEDIRFFVERIKVLKEPEFKEGVLLSTLSPIVVRTIKLEDNKMKIWDLYPNDKMFYEKLRKIMLMRYSELVGEMPEDKEFTIEVIKHKPVRIRVRDVYYRGSLMVFRYYGSKDIAKFGYENGFGDKTRFGFGMVKVIDEGDRPLSPEQIQAAKL</sequence>
<dbReference type="EMBL" id="CP006019">
    <property type="protein sequence ID" value="AIF70069.1"/>
    <property type="molecule type" value="Genomic_DNA"/>
</dbReference>
<dbReference type="GO" id="GO:0051607">
    <property type="term" value="P:defense response to virus"/>
    <property type="evidence" value="ECO:0007669"/>
    <property type="project" value="UniProtKB-KW"/>
</dbReference>
<dbReference type="NCBIfam" id="TIGR01877">
    <property type="entry name" value="cas_cas6"/>
    <property type="match status" value="1"/>
</dbReference>
<dbReference type="Gene3D" id="3.30.70.1890">
    <property type="match status" value="1"/>
</dbReference>
<comment type="function">
    <text evidence="4">CRISPR (clustered regularly interspaced short palindromic repeat), is an adaptive immune system that provides protection against mobile genetic elements (viruses, transposable elements and conjugative plasmids). CRISPR clusters contain sequences complementary to antecedent mobile elements and target invading nucleic acids. CRISPR clusters are transcribed and processed into CRISPR RNA (crRNA).</text>
</comment>
<dbReference type="RefSeq" id="WP_048165561.1">
    <property type="nucleotide sequence ID" value="NZ_CP006019.1"/>
</dbReference>
<dbReference type="PANTHER" id="PTHR36984">
    <property type="entry name" value="CRISPR-ASSOCIATED ENDORIBONUCLEASE CAS6 1"/>
    <property type="match status" value="1"/>
</dbReference>
<organism evidence="6 7">
    <name type="scientific">Palaeococcus pacificus DY20341</name>
    <dbReference type="NCBI Taxonomy" id="1343739"/>
    <lineage>
        <taxon>Archaea</taxon>
        <taxon>Methanobacteriati</taxon>
        <taxon>Methanobacteriota</taxon>
        <taxon>Thermococci</taxon>
        <taxon>Thermococcales</taxon>
        <taxon>Thermococcaceae</taxon>
        <taxon>Palaeococcus</taxon>
    </lineage>
</organism>
<reference evidence="7" key="1">
    <citation type="submission" date="2013-06" db="EMBL/GenBank/DDBJ databases">
        <title>Complete Genome Sequence of Hyperthermophilic Palaeococcus pacificus DY20341T, Isolated from a Deep-Sea Hydrothermal Sediments.</title>
        <authorList>
            <person name="Zeng X."/>
            <person name="Shao Z."/>
        </authorList>
    </citation>
    <scope>NUCLEOTIDE SEQUENCE [LARGE SCALE GENOMIC DNA]</scope>
    <source>
        <strain evidence="7">DY20341</strain>
    </source>
</reference>
<gene>
    <name evidence="6" type="ORF">PAP_08415</name>
</gene>
<evidence type="ECO:0000256" key="4">
    <source>
        <dbReference type="PIRNR" id="PIRNR005054"/>
    </source>
</evidence>
<dbReference type="HOGENOM" id="CLU_089858_1_1_2"/>
<dbReference type="InterPro" id="IPR010156">
    <property type="entry name" value="CRISPR-assoc_prot_Cas6"/>
</dbReference>
<accession>A0A075LUL8</accession>
<feature type="domain" description="CRISPR associated protein Cas6 C-terminal" evidence="5">
    <location>
        <begin position="116"/>
        <end position="238"/>
    </location>
</feature>
<dbReference type="InterPro" id="IPR045747">
    <property type="entry name" value="CRISPR-assoc_prot_Cas6_N_sf"/>
</dbReference>
<evidence type="ECO:0000259" key="5">
    <source>
        <dbReference type="Pfam" id="PF01881"/>
    </source>
</evidence>
<evidence type="ECO:0000313" key="7">
    <source>
        <dbReference type="Proteomes" id="UP000027981"/>
    </source>
</evidence>
<proteinExistence type="inferred from homology"/>
<evidence type="ECO:0000313" key="6">
    <source>
        <dbReference type="EMBL" id="AIF70069.1"/>
    </source>
</evidence>
<dbReference type="Gene3D" id="3.30.70.1900">
    <property type="match status" value="1"/>
</dbReference>
<dbReference type="GO" id="GO:0003723">
    <property type="term" value="F:RNA binding"/>
    <property type="evidence" value="ECO:0007669"/>
    <property type="project" value="UniProtKB-KW"/>
</dbReference>
<keyword evidence="7" id="KW-1185">Reference proteome</keyword>
<evidence type="ECO:0000256" key="2">
    <source>
        <dbReference type="ARBA" id="ARBA00022884"/>
    </source>
</evidence>
<name>A0A075LUL8_9EURY</name>
<dbReference type="OrthoDB" id="43942at2157"/>
<dbReference type="GeneID" id="24842785"/>
<evidence type="ECO:0000256" key="3">
    <source>
        <dbReference type="ARBA" id="ARBA00023118"/>
    </source>
</evidence>
<dbReference type="InterPro" id="IPR049435">
    <property type="entry name" value="Cas_Cas6_C"/>
</dbReference>
<dbReference type="PIRSF" id="PIRSF005054">
    <property type="entry name" value="PF1131"/>
    <property type="match status" value="1"/>
</dbReference>